<dbReference type="STRING" id="328396.RU93_GL000500"/>
<proteinExistence type="predicted"/>
<dbReference type="GO" id="GO:0016757">
    <property type="term" value="F:glycosyltransferase activity"/>
    <property type="evidence" value="ECO:0007669"/>
    <property type="project" value="InterPro"/>
</dbReference>
<dbReference type="InterPro" id="IPR028098">
    <property type="entry name" value="Glyco_trans_4-like_N"/>
</dbReference>
<dbReference type="Pfam" id="PF00534">
    <property type="entry name" value="Glycos_transf_1"/>
    <property type="match status" value="1"/>
</dbReference>
<evidence type="ECO:0000313" key="5">
    <source>
        <dbReference type="Proteomes" id="UP000182149"/>
    </source>
</evidence>
<reference evidence="4 5" key="1">
    <citation type="submission" date="2014-12" db="EMBL/GenBank/DDBJ databases">
        <title>Draft genome sequences of 29 type strains of Enterococci.</title>
        <authorList>
            <person name="Zhong Z."/>
            <person name="Sun Z."/>
            <person name="Liu W."/>
            <person name="Zhang W."/>
            <person name="Zhang H."/>
        </authorList>
    </citation>
    <scope>NUCLEOTIDE SEQUENCE [LARGE SCALE GENOMIC DNA]</scope>
    <source>
        <strain evidence="4 5">DSM 17690</strain>
    </source>
</reference>
<keyword evidence="5" id="KW-1185">Reference proteome</keyword>
<evidence type="ECO:0008006" key="6">
    <source>
        <dbReference type="Google" id="ProtNLM"/>
    </source>
</evidence>
<protein>
    <recommendedName>
        <fullName evidence="6">Glycosyltransferase</fullName>
    </recommendedName>
</protein>
<gene>
    <name evidence="4" type="ORF">RU93_GL000500</name>
</gene>
<name>A0A1L8QQS3_9ENTE</name>
<organism evidence="4 5">
    <name type="scientific">Enterococcus aquimarinus</name>
    <dbReference type="NCBI Taxonomy" id="328396"/>
    <lineage>
        <taxon>Bacteria</taxon>
        <taxon>Bacillati</taxon>
        <taxon>Bacillota</taxon>
        <taxon>Bacilli</taxon>
        <taxon>Lactobacillales</taxon>
        <taxon>Enterococcaceae</taxon>
        <taxon>Enterococcus</taxon>
    </lineage>
</organism>
<sequence>MNGIRSTGRTTIELANYLNINGHEAYVAYSDGSPYSKGFKIGNKIDRKLHGILSRISGKQGYFSKHSTIKLIKWMETIKPDIVHLRNLHGNFINLPILFDYLARNDISTVITLHDCWFYSGGHTHYFKDEFYDWRDGFSKQNRNKNKMGNPSWFFDKSELLFSDQIKWFTNIPRVAFVGVSNWISEEAKHSTVTSGAIVQTIYNWIDLDTFHPVVDASLNEKFKLQDKFIILGVASGWSNNKGLDKFIELSNILKEDEYIVLVGRVNENIRLPQNIINIPETHDIGELVGYYSMADVFINLSIEESFGKVSAEALACGTPVITNNSTANPEIIGEGCGYIIDTFDDIRQKISLIRRNGKKYYSKSCIRFAHENFDSKERMEDYVKLYASLIESEV</sequence>
<dbReference type="Proteomes" id="UP000182149">
    <property type="component" value="Unassembled WGS sequence"/>
</dbReference>
<evidence type="ECO:0000259" key="3">
    <source>
        <dbReference type="Pfam" id="PF13439"/>
    </source>
</evidence>
<comment type="caution">
    <text evidence="4">The sequence shown here is derived from an EMBL/GenBank/DDBJ whole genome shotgun (WGS) entry which is preliminary data.</text>
</comment>
<dbReference type="InterPro" id="IPR001296">
    <property type="entry name" value="Glyco_trans_1"/>
</dbReference>
<evidence type="ECO:0000256" key="1">
    <source>
        <dbReference type="ARBA" id="ARBA00022679"/>
    </source>
</evidence>
<dbReference type="PANTHER" id="PTHR46401">
    <property type="entry name" value="GLYCOSYLTRANSFERASE WBBK-RELATED"/>
    <property type="match status" value="1"/>
</dbReference>
<dbReference type="PANTHER" id="PTHR46401:SF2">
    <property type="entry name" value="GLYCOSYLTRANSFERASE WBBK-RELATED"/>
    <property type="match status" value="1"/>
</dbReference>
<dbReference type="AlphaFoldDB" id="A0A1L8QQS3"/>
<dbReference type="Pfam" id="PF13439">
    <property type="entry name" value="Glyco_transf_4"/>
    <property type="match status" value="1"/>
</dbReference>
<dbReference type="EMBL" id="JXKD01000012">
    <property type="protein sequence ID" value="OJG09861.1"/>
    <property type="molecule type" value="Genomic_DNA"/>
</dbReference>
<dbReference type="SUPFAM" id="SSF53756">
    <property type="entry name" value="UDP-Glycosyltransferase/glycogen phosphorylase"/>
    <property type="match status" value="1"/>
</dbReference>
<feature type="domain" description="Glycosyltransferase subfamily 4-like N-terminal" evidence="3">
    <location>
        <begin position="8"/>
        <end position="209"/>
    </location>
</feature>
<accession>A0A1L8QQS3</accession>
<evidence type="ECO:0000259" key="2">
    <source>
        <dbReference type="Pfam" id="PF00534"/>
    </source>
</evidence>
<dbReference type="Gene3D" id="3.40.50.2000">
    <property type="entry name" value="Glycogen Phosphorylase B"/>
    <property type="match status" value="2"/>
</dbReference>
<feature type="domain" description="Glycosyl transferase family 1" evidence="2">
    <location>
        <begin position="222"/>
        <end position="358"/>
    </location>
</feature>
<evidence type="ECO:0000313" key="4">
    <source>
        <dbReference type="EMBL" id="OJG09861.1"/>
    </source>
</evidence>
<keyword evidence="1" id="KW-0808">Transferase</keyword>
<dbReference type="GO" id="GO:0009103">
    <property type="term" value="P:lipopolysaccharide biosynthetic process"/>
    <property type="evidence" value="ECO:0007669"/>
    <property type="project" value="TreeGrafter"/>
</dbReference>